<dbReference type="AlphaFoldDB" id="A0A0M5L0M7"/>
<sequence>MKKLLLLLFSLTLSYSALADNIVTGTCVANVREGGIQLLGASNIIEGSELFSVCEEGDILNLSGFRFYDTPEYTDILDALDFPEWEKITERELNNSSEKFNLSLYMARYCDLKETHIIGNEILVCKLVDRD</sequence>
<feature type="signal peptide" evidence="1">
    <location>
        <begin position="1"/>
        <end position="19"/>
    </location>
</feature>
<protein>
    <submittedName>
        <fullName evidence="2">Uncharacterized protein</fullName>
    </submittedName>
</protein>
<dbReference type="EMBL" id="CP006911">
    <property type="protein sequence ID" value="ALE02686.1"/>
    <property type="molecule type" value="Genomic_DNA"/>
</dbReference>
<evidence type="ECO:0000256" key="1">
    <source>
        <dbReference type="SAM" id="SignalP"/>
    </source>
</evidence>
<feature type="chain" id="PRO_5005804724" evidence="1">
    <location>
        <begin position="20"/>
        <end position="131"/>
    </location>
</feature>
<dbReference type="RefSeq" id="WP_053820097.1">
    <property type="nucleotide sequence ID" value="NZ_CP006911.1"/>
</dbReference>
<accession>A0A0M5L0M7</accession>
<gene>
    <name evidence="2" type="ORF">W908_04490</name>
</gene>
<evidence type="ECO:0000313" key="3">
    <source>
        <dbReference type="Proteomes" id="UP000068905"/>
    </source>
</evidence>
<dbReference type="KEGG" id="tsn:W908_04490"/>
<keyword evidence="3" id="KW-1185">Reference proteome</keyword>
<organism evidence="2 3">
    <name type="scientific">Candidatus Pseudothioglobus singularis PS1</name>
    <dbReference type="NCBI Taxonomy" id="1125411"/>
    <lineage>
        <taxon>Bacteria</taxon>
        <taxon>Pseudomonadati</taxon>
        <taxon>Pseudomonadota</taxon>
        <taxon>Gammaproteobacteria</taxon>
        <taxon>Candidatus Pseudothioglobaceae</taxon>
        <taxon>Candidatus Pseudothioglobus</taxon>
    </lineage>
</organism>
<evidence type="ECO:0000313" key="2">
    <source>
        <dbReference type="EMBL" id="ALE02686.1"/>
    </source>
</evidence>
<dbReference type="Proteomes" id="UP000068905">
    <property type="component" value="Chromosome"/>
</dbReference>
<keyword evidence="1" id="KW-0732">Signal</keyword>
<name>A0A0M5L0M7_9GAMM</name>
<proteinExistence type="predicted"/>
<reference evidence="2 3" key="1">
    <citation type="journal article" date="2015" name="Genome Announc.">
        <title>Genome Sequence of 'Candidatus Thioglobus singularis' Strain PS1, a Mixotroph from the SUP05 Clade of Marine Gammaproteobacteria.</title>
        <authorList>
            <person name="Marshall K.T."/>
            <person name="Morris R.M."/>
        </authorList>
    </citation>
    <scope>NUCLEOTIDE SEQUENCE [LARGE SCALE GENOMIC DNA]</scope>
    <source>
        <strain evidence="2 3">PS1</strain>
    </source>
</reference>